<feature type="region of interest" description="Disordered" evidence="1">
    <location>
        <begin position="24"/>
        <end position="79"/>
    </location>
</feature>
<proteinExistence type="predicted"/>
<name>A0ABX3YFD7_9ACTN</name>
<protein>
    <recommendedName>
        <fullName evidence="4">Secreted protein</fullName>
    </recommendedName>
</protein>
<gene>
    <name evidence="2" type="ORF">OQI_22765</name>
</gene>
<keyword evidence="3" id="KW-1185">Reference proteome</keyword>
<dbReference type="EMBL" id="MRYD01000135">
    <property type="protein sequence ID" value="OSZ58236.1"/>
    <property type="molecule type" value="Genomic_DNA"/>
</dbReference>
<dbReference type="RefSeq" id="WP_086171173.1">
    <property type="nucleotide sequence ID" value="NZ_MRYD01000135.1"/>
</dbReference>
<dbReference type="Proteomes" id="UP000194266">
    <property type="component" value="Unassembled WGS sequence"/>
</dbReference>
<feature type="compositionally biased region" description="Gly residues" evidence="1">
    <location>
        <begin position="26"/>
        <end position="46"/>
    </location>
</feature>
<reference evidence="2 3" key="1">
    <citation type="submission" date="2016-12" db="EMBL/GenBank/DDBJ databases">
        <title>Genome Mining:The Detection of Biosynthetic Gene Clusters to Aid in the Expression of Curamycin A produced by Streptomyces sp. strain CZA14.</title>
        <authorList>
            <person name="Durrell K.A."/>
            <person name="Kirby B.M."/>
            <person name="Khan W."/>
            <person name="Mthethwa T."/>
            <person name="Le Roes-Hill M."/>
        </authorList>
    </citation>
    <scope>NUCLEOTIDE SEQUENCE [LARGE SCALE GENOMIC DNA]</scope>
    <source>
        <strain evidence="2 3">CZA14</strain>
    </source>
</reference>
<organism evidence="2 3">
    <name type="scientific">Streptomyces pharetrae CZA14</name>
    <dbReference type="NCBI Taxonomy" id="1144883"/>
    <lineage>
        <taxon>Bacteria</taxon>
        <taxon>Bacillati</taxon>
        <taxon>Actinomycetota</taxon>
        <taxon>Actinomycetes</taxon>
        <taxon>Kitasatosporales</taxon>
        <taxon>Streptomycetaceae</taxon>
        <taxon>Streptomyces</taxon>
    </lineage>
</organism>
<evidence type="ECO:0000313" key="2">
    <source>
        <dbReference type="EMBL" id="OSZ58236.1"/>
    </source>
</evidence>
<feature type="compositionally biased region" description="Low complexity" evidence="1">
    <location>
        <begin position="59"/>
        <end position="73"/>
    </location>
</feature>
<comment type="caution">
    <text evidence="2">The sequence shown here is derived from an EMBL/GenBank/DDBJ whole genome shotgun (WGS) entry which is preliminary data.</text>
</comment>
<evidence type="ECO:0000313" key="3">
    <source>
        <dbReference type="Proteomes" id="UP000194266"/>
    </source>
</evidence>
<evidence type="ECO:0000256" key="1">
    <source>
        <dbReference type="SAM" id="MobiDB-lite"/>
    </source>
</evidence>
<evidence type="ECO:0008006" key="4">
    <source>
        <dbReference type="Google" id="ProtNLM"/>
    </source>
</evidence>
<feature type="compositionally biased region" description="Basic and acidic residues" evidence="1">
    <location>
        <begin position="159"/>
        <end position="176"/>
    </location>
</feature>
<feature type="region of interest" description="Disordered" evidence="1">
    <location>
        <begin position="152"/>
        <end position="176"/>
    </location>
</feature>
<sequence length="176" mass="17526">MKLRHVRAVAVVVGVVVALTGARHSSGGGCGSSGSAGPSTGSGGSTSGSHYDDDDDHGSSAGAASGGDETAGTGRAGSADVSREVRIVRCAYDATRGIVARVRAANPSASLTYTYAFTVTFKDSDGSVVRTSDSTIPYVSAGTTETLDVTASHTPADGGDGRGSRCELHDVTRTAV</sequence>
<accession>A0ABX3YFD7</accession>